<evidence type="ECO:0000313" key="2">
    <source>
        <dbReference type="Proteomes" id="UP000033651"/>
    </source>
</evidence>
<dbReference type="Proteomes" id="UP000033651">
    <property type="component" value="Unassembled WGS sequence"/>
</dbReference>
<name>A0A0F3L164_9GAMM</name>
<evidence type="ECO:0000313" key="1">
    <source>
        <dbReference type="EMBL" id="KJV36967.1"/>
    </source>
</evidence>
<dbReference type="EMBL" id="JZRB01000003">
    <property type="protein sequence ID" value="KJV36967.1"/>
    <property type="molecule type" value="Genomic_DNA"/>
</dbReference>
<protein>
    <submittedName>
        <fullName evidence="1">Uncharacterized protein</fullName>
    </submittedName>
</protein>
<keyword evidence="2" id="KW-1185">Reference proteome</keyword>
<comment type="caution">
    <text evidence="1">The sequence shown here is derived from an EMBL/GenBank/DDBJ whole genome shotgun (WGS) entry which is preliminary data.</text>
</comment>
<dbReference type="PATRIC" id="fig|345309.4.peg.2244"/>
<reference evidence="1 2" key="1">
    <citation type="submission" date="2015-03" db="EMBL/GenBank/DDBJ databases">
        <title>Draft genome sequence of Luteibacter yeojuensis strain SU11.</title>
        <authorList>
            <person name="Sulaiman J."/>
            <person name="Priya K."/>
            <person name="Chan K.-G."/>
        </authorList>
    </citation>
    <scope>NUCLEOTIDE SEQUENCE [LARGE SCALE GENOMIC DNA]</scope>
    <source>
        <strain evidence="1 2">SU11</strain>
    </source>
</reference>
<organism evidence="1 2">
    <name type="scientific">Luteibacter yeojuensis</name>
    <dbReference type="NCBI Taxonomy" id="345309"/>
    <lineage>
        <taxon>Bacteria</taxon>
        <taxon>Pseudomonadati</taxon>
        <taxon>Pseudomonadota</taxon>
        <taxon>Gammaproteobacteria</taxon>
        <taxon>Lysobacterales</taxon>
        <taxon>Rhodanobacteraceae</taxon>
        <taxon>Luteibacter</taxon>
    </lineage>
</organism>
<gene>
    <name evidence="1" type="ORF">VI08_01880</name>
</gene>
<dbReference type="AlphaFoldDB" id="A0A0F3L164"/>
<proteinExistence type="predicted"/>
<sequence length="63" mass="7375">MNAHSANEPKTVRQKVWARAFLTALRRLPPHRAEQEANEAVRIYTSYMFGRTRLTEELVADYL</sequence>
<accession>A0A0F3L164</accession>